<dbReference type="Pfam" id="PF13286">
    <property type="entry name" value="HD_assoc"/>
    <property type="match status" value="1"/>
</dbReference>
<gene>
    <name evidence="3" type="ORF">B1A_00752</name>
</gene>
<comment type="caution">
    <text evidence="3">The sequence shown here is derived from an EMBL/GenBank/DDBJ whole genome shotgun (WGS) entry which is preliminary data.</text>
</comment>
<name>T1DF67_9ZZZZ</name>
<reference evidence="3" key="2">
    <citation type="journal article" date="2014" name="ISME J.">
        <title>Microbial stratification in low pH oxic and suboxic macroscopic growths along an acid mine drainage.</title>
        <authorList>
            <person name="Mendez-Garcia C."/>
            <person name="Mesa V."/>
            <person name="Sprenger R.R."/>
            <person name="Richter M."/>
            <person name="Diez M.S."/>
            <person name="Solano J."/>
            <person name="Bargiela R."/>
            <person name="Golyshina O.V."/>
            <person name="Manteca A."/>
            <person name="Ramos J.L."/>
            <person name="Gallego J.R."/>
            <person name="Llorente I."/>
            <person name="Martins Dos Santos V.A."/>
            <person name="Jensen O.N."/>
            <person name="Pelaez A.I."/>
            <person name="Sanchez J."/>
            <person name="Ferrer M."/>
        </authorList>
    </citation>
    <scope>NUCLEOTIDE SEQUENCE</scope>
</reference>
<dbReference type="GO" id="GO:0016787">
    <property type="term" value="F:hydrolase activity"/>
    <property type="evidence" value="ECO:0007669"/>
    <property type="project" value="UniProtKB-KW"/>
</dbReference>
<evidence type="ECO:0000256" key="1">
    <source>
        <dbReference type="ARBA" id="ARBA00022801"/>
    </source>
</evidence>
<reference evidence="3" key="1">
    <citation type="submission" date="2013-08" db="EMBL/GenBank/DDBJ databases">
        <authorList>
            <person name="Mendez C."/>
            <person name="Richter M."/>
            <person name="Ferrer M."/>
            <person name="Sanchez J."/>
        </authorList>
    </citation>
    <scope>NUCLEOTIDE SEQUENCE</scope>
</reference>
<proteinExistence type="predicted"/>
<dbReference type="EMBL" id="AUZX01000574">
    <property type="protein sequence ID" value="EQD80575.1"/>
    <property type="molecule type" value="Genomic_DNA"/>
</dbReference>
<feature type="domain" description="Phosphohydrolase-associated" evidence="2">
    <location>
        <begin position="9"/>
        <end position="109"/>
    </location>
</feature>
<dbReference type="InterPro" id="IPR026875">
    <property type="entry name" value="PHydrolase_assoc_dom"/>
</dbReference>
<organism evidence="3">
    <name type="scientific">mine drainage metagenome</name>
    <dbReference type="NCBI Taxonomy" id="410659"/>
    <lineage>
        <taxon>unclassified sequences</taxon>
        <taxon>metagenomes</taxon>
        <taxon>ecological metagenomes</taxon>
    </lineage>
</organism>
<dbReference type="AlphaFoldDB" id="T1DF67"/>
<accession>T1DF67</accession>
<sequence>MVAAEAGTIAMTQDYGQALASFRLFNYSTIYNRAASIEQAKAVNPLISALVEHFAQFPDEISSKPLQNRMPNITSQEMPAELPGSKTDQAYRTSVGYVAGMTDRYAVKTALATLDWNPDRLPRGIDIRG</sequence>
<evidence type="ECO:0000313" key="3">
    <source>
        <dbReference type="EMBL" id="EQD80575.1"/>
    </source>
</evidence>
<dbReference type="Gene3D" id="1.10.3210.10">
    <property type="entry name" value="Hypothetical protein af1432"/>
    <property type="match status" value="1"/>
</dbReference>
<protein>
    <submittedName>
        <fullName evidence="3">Deoxyguanosinetriphosphate triphosphohydrolase (DGTPase)</fullName>
    </submittedName>
</protein>
<evidence type="ECO:0000259" key="2">
    <source>
        <dbReference type="Pfam" id="PF13286"/>
    </source>
</evidence>
<keyword evidence="1 3" id="KW-0378">Hydrolase</keyword>